<name>A0A2K6W944_ONCVO</name>
<evidence type="ECO:0000313" key="2">
    <source>
        <dbReference type="EnsemblMetazoa" id="OVOC6433.1"/>
    </source>
</evidence>
<keyword evidence="1" id="KW-1133">Transmembrane helix</keyword>
<dbReference type="AlphaFoldDB" id="A0A2K6W944"/>
<dbReference type="EnsemblMetazoa" id="OVOC6433.2">
    <property type="protein sequence ID" value="OVOC6433.2"/>
    <property type="gene ID" value="WBGene00243242"/>
</dbReference>
<dbReference type="Proteomes" id="UP000024404">
    <property type="component" value="Unassembled WGS sequence"/>
</dbReference>
<keyword evidence="1" id="KW-0472">Membrane</keyword>
<keyword evidence="1" id="KW-0812">Transmembrane</keyword>
<accession>A0A2K6W944</accession>
<reference evidence="3" key="1">
    <citation type="submission" date="2013-10" db="EMBL/GenBank/DDBJ databases">
        <title>Genome sequencing of Onchocerca volvulus.</title>
        <authorList>
            <person name="Cotton J."/>
            <person name="Tsai J."/>
            <person name="Stanley E."/>
            <person name="Tracey A."/>
            <person name="Holroyd N."/>
            <person name="Lustigman S."/>
            <person name="Berriman M."/>
        </authorList>
    </citation>
    <scope>NUCLEOTIDE SEQUENCE</scope>
</reference>
<dbReference type="EMBL" id="CMVM020000172">
    <property type="status" value="NOT_ANNOTATED_CDS"/>
    <property type="molecule type" value="Genomic_DNA"/>
</dbReference>
<organism evidence="2 3">
    <name type="scientific">Onchocerca volvulus</name>
    <dbReference type="NCBI Taxonomy" id="6282"/>
    <lineage>
        <taxon>Eukaryota</taxon>
        <taxon>Metazoa</taxon>
        <taxon>Ecdysozoa</taxon>
        <taxon>Nematoda</taxon>
        <taxon>Chromadorea</taxon>
        <taxon>Rhabditida</taxon>
        <taxon>Spirurina</taxon>
        <taxon>Spiruromorpha</taxon>
        <taxon>Filarioidea</taxon>
        <taxon>Onchocercidae</taxon>
        <taxon>Onchocerca</taxon>
    </lineage>
</organism>
<sequence>MNIFSPWNMSLIRSFQSLLIHRWMANYQEQSIFSNNNLLHRHMVSVPIMCIFQSFYHLISLFFLLFFCNYSM</sequence>
<dbReference type="EnsemblMetazoa" id="OVOC6433.1">
    <property type="protein sequence ID" value="OVOC6433.1"/>
    <property type="gene ID" value="WBGene00243242"/>
</dbReference>
<proteinExistence type="predicted"/>
<feature type="transmembrane region" description="Helical" evidence="1">
    <location>
        <begin position="44"/>
        <end position="67"/>
    </location>
</feature>
<evidence type="ECO:0000313" key="3">
    <source>
        <dbReference type="Proteomes" id="UP000024404"/>
    </source>
</evidence>
<protein>
    <submittedName>
        <fullName evidence="2">Uncharacterized protein</fullName>
    </submittedName>
</protein>
<evidence type="ECO:0000256" key="1">
    <source>
        <dbReference type="SAM" id="Phobius"/>
    </source>
</evidence>
<reference evidence="2" key="2">
    <citation type="submission" date="2018-02" db="UniProtKB">
        <authorList>
            <consortium name="EnsemblMetazoa"/>
        </authorList>
    </citation>
    <scope>IDENTIFICATION</scope>
</reference>
<keyword evidence="3" id="KW-1185">Reference proteome</keyword>